<dbReference type="PANTHER" id="PTHR33517:SF5">
    <property type="entry name" value="FAMILY WITH SEQUENCE SIMILARITY 170 MEMBER A"/>
    <property type="match status" value="1"/>
</dbReference>
<proteinExistence type="predicted"/>
<keyword evidence="3" id="KW-1185">Reference proteome</keyword>
<dbReference type="GO" id="GO:0009566">
    <property type="term" value="P:fertilization"/>
    <property type="evidence" value="ECO:0007669"/>
    <property type="project" value="TreeGrafter"/>
</dbReference>
<sequence>MKRKQKTKHLEITYSPQAAKISRGNLNLYKDVLQQKQKAPTPASDQKAGDAASSSSHYFSCISSEDKLNGAGVSTAQTRPPQAGYSLEEKILVHEARETSSQSEYHTCQSTLHKHPHAGIEAFHKCAPQPEYSLEDKTLVHKAKDIASESEYYTCHSTLSMPTRAEFRKSQADAPGTRIVVPTCSQAAGQSSSTSAYFSCVSSPSKHILVENDGIHQLQQDPPCLQSSEMPPPQDLEEQETLSPYHHICFHFHLANEPCTPETHRRKERDMKVYYMRVQRKRGVAVLQDTEEESEPPTKRARVEEITFPGKLPTDDNLSYVSTWELLTESESSLDVEAQDGGDEAVSPAEPHALQEQPRARTPEWLVAPENGFKCMGCCRVFPSLEVLQGHVQHGVEEGFSCLAFHLAFAWLKSKRNTKDMPEKRRKKKIRKAPSECSQEKGTGKTSKRMNVSPSLNNNCGKSP</sequence>
<dbReference type="EMBL" id="AAGW02028179">
    <property type="status" value="NOT_ANNOTATED_CDS"/>
    <property type="molecule type" value="Genomic_DNA"/>
</dbReference>
<name>A0A5F9CYI9_RABIT</name>
<dbReference type="Ensembl" id="ENSOCUT00000050887.1">
    <property type="protein sequence ID" value="ENSOCUP00000038882.1"/>
    <property type="gene ID" value="ENSOCUG00000023850.2"/>
</dbReference>
<dbReference type="GeneTree" id="ENSGT00940000163833"/>
<evidence type="ECO:0000313" key="2">
    <source>
        <dbReference type="Ensembl" id="ENSOCUP00000038882.1"/>
    </source>
</evidence>
<evidence type="ECO:0000313" key="3">
    <source>
        <dbReference type="Proteomes" id="UP000001811"/>
    </source>
</evidence>
<dbReference type="InParanoid" id="A0A5F9CYI9"/>
<feature type="region of interest" description="Disordered" evidence="1">
    <location>
        <begin position="31"/>
        <end position="53"/>
    </location>
</feature>
<dbReference type="PANTHER" id="PTHR33517">
    <property type="entry name" value="PROTEIN FAM170B-RELATED"/>
    <property type="match status" value="1"/>
</dbReference>
<organism evidence="2 3">
    <name type="scientific">Oryctolagus cuniculus</name>
    <name type="common">Rabbit</name>
    <dbReference type="NCBI Taxonomy" id="9986"/>
    <lineage>
        <taxon>Eukaryota</taxon>
        <taxon>Metazoa</taxon>
        <taxon>Chordata</taxon>
        <taxon>Craniata</taxon>
        <taxon>Vertebrata</taxon>
        <taxon>Euteleostomi</taxon>
        <taxon>Mammalia</taxon>
        <taxon>Eutheria</taxon>
        <taxon>Euarchontoglires</taxon>
        <taxon>Glires</taxon>
        <taxon>Lagomorpha</taxon>
        <taxon>Leporidae</taxon>
        <taxon>Oryctolagus</taxon>
    </lineage>
</organism>
<evidence type="ECO:0008006" key="4">
    <source>
        <dbReference type="Google" id="ProtNLM"/>
    </source>
</evidence>
<dbReference type="InterPro" id="IPR040879">
    <property type="entry name" value="Spt46-like"/>
</dbReference>
<dbReference type="Proteomes" id="UP000001811">
    <property type="component" value="Chromosome 3"/>
</dbReference>
<evidence type="ECO:0000256" key="1">
    <source>
        <dbReference type="SAM" id="MobiDB-lite"/>
    </source>
</evidence>
<feature type="region of interest" description="Disordered" evidence="1">
    <location>
        <begin position="332"/>
        <end position="359"/>
    </location>
</feature>
<dbReference type="GO" id="GO:0005634">
    <property type="term" value="C:nucleus"/>
    <property type="evidence" value="ECO:0007669"/>
    <property type="project" value="TreeGrafter"/>
</dbReference>
<dbReference type="Pfam" id="PF17734">
    <property type="entry name" value="Spt46"/>
    <property type="match status" value="1"/>
</dbReference>
<reference evidence="2" key="2">
    <citation type="submission" date="2025-08" db="UniProtKB">
        <authorList>
            <consortium name="Ensembl"/>
        </authorList>
    </citation>
    <scope>IDENTIFICATION</scope>
    <source>
        <strain evidence="2">Thorbecke</strain>
    </source>
</reference>
<reference evidence="2" key="3">
    <citation type="submission" date="2025-09" db="UniProtKB">
        <authorList>
            <consortium name="Ensembl"/>
        </authorList>
    </citation>
    <scope>IDENTIFICATION</scope>
    <source>
        <strain evidence="2">Thorbecke</strain>
    </source>
</reference>
<feature type="region of interest" description="Disordered" evidence="1">
    <location>
        <begin position="419"/>
        <end position="464"/>
    </location>
</feature>
<feature type="compositionally biased region" description="Polar residues" evidence="1">
    <location>
        <begin position="444"/>
        <end position="464"/>
    </location>
</feature>
<feature type="compositionally biased region" description="Acidic residues" evidence="1">
    <location>
        <begin position="332"/>
        <end position="343"/>
    </location>
</feature>
<dbReference type="AlphaFoldDB" id="A0A5F9CYI9"/>
<dbReference type="Bgee" id="ENSOCUG00000023850">
    <property type="expression patterns" value="Expressed in testis and 2 other cell types or tissues"/>
</dbReference>
<accession>A0A5F9CYI9</accession>
<reference evidence="2 3" key="1">
    <citation type="journal article" date="2011" name="Nature">
        <title>A high-resolution map of human evolutionary constraint using 29 mammals.</title>
        <authorList>
            <person name="Lindblad-Toh K."/>
            <person name="Garber M."/>
            <person name="Zuk O."/>
            <person name="Lin M.F."/>
            <person name="Parker B.J."/>
            <person name="Washietl S."/>
            <person name="Kheradpour P."/>
            <person name="Ernst J."/>
            <person name="Jordan G."/>
            <person name="Mauceli E."/>
            <person name="Ward L.D."/>
            <person name="Lowe C.B."/>
            <person name="Holloway A.K."/>
            <person name="Clamp M."/>
            <person name="Gnerre S."/>
            <person name="Alfoldi J."/>
            <person name="Beal K."/>
            <person name="Chang J."/>
            <person name="Clawson H."/>
            <person name="Cuff J."/>
            <person name="Di Palma F."/>
            <person name="Fitzgerald S."/>
            <person name="Flicek P."/>
            <person name="Guttman M."/>
            <person name="Hubisz M.J."/>
            <person name="Jaffe D.B."/>
            <person name="Jungreis I."/>
            <person name="Kent W.J."/>
            <person name="Kostka D."/>
            <person name="Lara M."/>
            <person name="Martins A.L."/>
            <person name="Massingham T."/>
            <person name="Moltke I."/>
            <person name="Raney B.J."/>
            <person name="Rasmussen M.D."/>
            <person name="Robinson J."/>
            <person name="Stark A."/>
            <person name="Vilella A.J."/>
            <person name="Wen J."/>
            <person name="Xie X."/>
            <person name="Zody M.C."/>
            <person name="Baldwin J."/>
            <person name="Bloom T."/>
            <person name="Chin C.W."/>
            <person name="Heiman D."/>
            <person name="Nicol R."/>
            <person name="Nusbaum C."/>
            <person name="Young S."/>
            <person name="Wilkinson J."/>
            <person name="Worley K.C."/>
            <person name="Kovar C.L."/>
            <person name="Muzny D.M."/>
            <person name="Gibbs R.A."/>
            <person name="Cree A."/>
            <person name="Dihn H.H."/>
            <person name="Fowler G."/>
            <person name="Jhangiani S."/>
            <person name="Joshi V."/>
            <person name="Lee S."/>
            <person name="Lewis L.R."/>
            <person name="Nazareth L.V."/>
            <person name="Okwuonu G."/>
            <person name="Santibanez J."/>
            <person name="Warren W.C."/>
            <person name="Mardis E.R."/>
            <person name="Weinstock G.M."/>
            <person name="Wilson R.K."/>
            <person name="Delehaunty K."/>
            <person name="Dooling D."/>
            <person name="Fronik C."/>
            <person name="Fulton L."/>
            <person name="Fulton B."/>
            <person name="Graves T."/>
            <person name="Minx P."/>
            <person name="Sodergren E."/>
            <person name="Birney E."/>
            <person name="Margulies E.H."/>
            <person name="Herrero J."/>
            <person name="Green E.D."/>
            <person name="Haussler D."/>
            <person name="Siepel A."/>
            <person name="Goldman N."/>
            <person name="Pollard K.S."/>
            <person name="Pedersen J.S."/>
            <person name="Lander E.S."/>
            <person name="Kellis M."/>
        </authorList>
    </citation>
    <scope>NUCLEOTIDE SEQUENCE [LARGE SCALE GENOMIC DNA]</scope>
    <source>
        <strain evidence="2 3">Thorbecke inbred</strain>
    </source>
</reference>
<dbReference type="EMBL" id="AAGW02028180">
    <property type="status" value="NOT_ANNOTATED_CDS"/>
    <property type="molecule type" value="Genomic_DNA"/>
</dbReference>
<protein>
    <recommendedName>
        <fullName evidence="4">Family with sequence similarity 170 member A</fullName>
    </recommendedName>
</protein>